<keyword evidence="1" id="KW-0805">Transcription regulation</keyword>
<keyword evidence="5" id="KW-1185">Reference proteome</keyword>
<dbReference type="RefSeq" id="WP_083028888.1">
    <property type="nucleotide sequence ID" value="NZ_AP022618.1"/>
</dbReference>
<comment type="caution">
    <text evidence="4">The sequence shown here is derived from an EMBL/GenBank/DDBJ whole genome shotgun (WGS) entry which is preliminary data.</text>
</comment>
<evidence type="ECO:0000313" key="5">
    <source>
        <dbReference type="Proteomes" id="UP000192801"/>
    </source>
</evidence>
<evidence type="ECO:0000256" key="1">
    <source>
        <dbReference type="ARBA" id="ARBA00023015"/>
    </source>
</evidence>
<keyword evidence="3" id="KW-0804">Transcription</keyword>
<sequence>MAKRQDWLIGGDRRTEAVERIFAAAAQLVSQQGFDAFTIEALSTKAHCSPATIYRHVGGKAVITEGLLQRLSARIVERVSKAIEGLNGSERVVTALVVALDHIRSEPLGPAAMGTIRPDRDNSWLTASPLVAGLAEHMMGRSDPLAAQWLIRVTLALWYFPMKDRDAEYELVARFVGPGFCPEA</sequence>
<dbReference type="Proteomes" id="UP000192801">
    <property type="component" value="Unassembled WGS sequence"/>
</dbReference>
<dbReference type="PANTHER" id="PTHR30055:SF238">
    <property type="entry name" value="MYCOFACTOCIN BIOSYNTHESIS TRANSCRIPTIONAL REGULATOR MFTR-RELATED"/>
    <property type="match status" value="1"/>
</dbReference>
<dbReference type="InterPro" id="IPR001647">
    <property type="entry name" value="HTH_TetR"/>
</dbReference>
<evidence type="ECO:0000256" key="3">
    <source>
        <dbReference type="ARBA" id="ARBA00023163"/>
    </source>
</evidence>
<protein>
    <submittedName>
        <fullName evidence="4">TetR family transcriptional regulator</fullName>
    </submittedName>
</protein>
<organism evidence="4 5">
    <name type="scientific">Mycolicibacterium insubricum</name>
    <dbReference type="NCBI Taxonomy" id="444597"/>
    <lineage>
        <taxon>Bacteria</taxon>
        <taxon>Bacillati</taxon>
        <taxon>Actinomycetota</taxon>
        <taxon>Actinomycetes</taxon>
        <taxon>Mycobacteriales</taxon>
        <taxon>Mycobacteriaceae</taxon>
        <taxon>Mycolicibacterium</taxon>
    </lineage>
</organism>
<dbReference type="OrthoDB" id="4569533at2"/>
<dbReference type="SUPFAM" id="SSF46689">
    <property type="entry name" value="Homeodomain-like"/>
    <property type="match status" value="1"/>
</dbReference>
<reference evidence="4 5" key="1">
    <citation type="submission" date="2016-12" db="EMBL/GenBank/DDBJ databases">
        <title>The new phylogeny of genus Mycobacterium.</title>
        <authorList>
            <person name="Tortoli E."/>
            <person name="Trovato A."/>
            <person name="Cirillo D.M."/>
        </authorList>
    </citation>
    <scope>NUCLEOTIDE SEQUENCE [LARGE SCALE GENOMIC DNA]</scope>
    <source>
        <strain evidence="4 5">DSM 45130</strain>
    </source>
</reference>
<evidence type="ECO:0000313" key="4">
    <source>
        <dbReference type="EMBL" id="ORA74134.1"/>
    </source>
</evidence>
<dbReference type="InterPro" id="IPR050109">
    <property type="entry name" value="HTH-type_TetR-like_transc_reg"/>
</dbReference>
<dbReference type="PROSITE" id="PS50977">
    <property type="entry name" value="HTH_TETR_2"/>
    <property type="match status" value="1"/>
</dbReference>
<dbReference type="STRING" id="444597.BST26_00730"/>
<proteinExistence type="predicted"/>
<evidence type="ECO:0000256" key="2">
    <source>
        <dbReference type="ARBA" id="ARBA00023125"/>
    </source>
</evidence>
<dbReference type="AlphaFoldDB" id="A0A1X0DNZ1"/>
<accession>A0A1X0DNZ1</accession>
<dbReference type="InterPro" id="IPR009057">
    <property type="entry name" value="Homeodomain-like_sf"/>
</dbReference>
<dbReference type="GO" id="GO:0003700">
    <property type="term" value="F:DNA-binding transcription factor activity"/>
    <property type="evidence" value="ECO:0007669"/>
    <property type="project" value="TreeGrafter"/>
</dbReference>
<gene>
    <name evidence="4" type="ORF">BST26_00730</name>
</gene>
<keyword evidence="2" id="KW-0238">DNA-binding</keyword>
<dbReference type="Pfam" id="PF00440">
    <property type="entry name" value="TetR_N"/>
    <property type="match status" value="1"/>
</dbReference>
<dbReference type="EMBL" id="MVHS01000001">
    <property type="protein sequence ID" value="ORA74134.1"/>
    <property type="molecule type" value="Genomic_DNA"/>
</dbReference>
<dbReference type="GO" id="GO:0000976">
    <property type="term" value="F:transcription cis-regulatory region binding"/>
    <property type="evidence" value="ECO:0007669"/>
    <property type="project" value="TreeGrafter"/>
</dbReference>
<dbReference type="Gene3D" id="1.10.357.10">
    <property type="entry name" value="Tetracycline Repressor, domain 2"/>
    <property type="match status" value="1"/>
</dbReference>
<name>A0A1X0DNZ1_9MYCO</name>
<dbReference type="PANTHER" id="PTHR30055">
    <property type="entry name" value="HTH-TYPE TRANSCRIPTIONAL REGULATOR RUTR"/>
    <property type="match status" value="1"/>
</dbReference>